<gene>
    <name evidence="1" type="ORF">CAL65_13705</name>
</gene>
<evidence type="ECO:0000313" key="2">
    <source>
        <dbReference type="Proteomes" id="UP000256763"/>
    </source>
</evidence>
<reference evidence="2" key="1">
    <citation type="submission" date="2017-05" db="EMBL/GenBank/DDBJ databases">
        <authorList>
            <person name="Sharma S."/>
            <person name="Sidhu C."/>
            <person name="Pinnaka A.K."/>
        </authorList>
    </citation>
    <scope>NUCLEOTIDE SEQUENCE [LARGE SCALE GENOMIC DNA]</scope>
    <source>
        <strain evidence="2">AK93</strain>
    </source>
</reference>
<protein>
    <submittedName>
        <fullName evidence="1">Uncharacterized protein</fullName>
    </submittedName>
</protein>
<dbReference type="Proteomes" id="UP000256763">
    <property type="component" value="Unassembled WGS sequence"/>
</dbReference>
<name>A0A3E0WQD0_9GAMM</name>
<proteinExistence type="predicted"/>
<sequence>MKTADDYLHQAAAEMADRAASRDTPTGERSMARAVRAWWAIYGDAVVQRGHVTETEGWQFMSILKKVRGAQGEYREDDHTDDVAYSALAAESAAREVERE</sequence>
<keyword evidence="2" id="KW-1185">Reference proteome</keyword>
<organism evidence="1 2">
    <name type="scientific">Alkalilimnicola ehrlichii</name>
    <dbReference type="NCBI Taxonomy" id="351052"/>
    <lineage>
        <taxon>Bacteria</taxon>
        <taxon>Pseudomonadati</taxon>
        <taxon>Pseudomonadota</taxon>
        <taxon>Gammaproteobacteria</taxon>
        <taxon>Chromatiales</taxon>
        <taxon>Ectothiorhodospiraceae</taxon>
        <taxon>Alkalilimnicola</taxon>
    </lineage>
</organism>
<evidence type="ECO:0000313" key="1">
    <source>
        <dbReference type="EMBL" id="RFA35154.1"/>
    </source>
</evidence>
<comment type="caution">
    <text evidence="1">The sequence shown here is derived from an EMBL/GenBank/DDBJ whole genome shotgun (WGS) entry which is preliminary data.</text>
</comment>
<dbReference type="AlphaFoldDB" id="A0A3E0WQD0"/>
<dbReference type="EMBL" id="NFZW01000013">
    <property type="protein sequence ID" value="RFA35154.1"/>
    <property type="molecule type" value="Genomic_DNA"/>
</dbReference>
<dbReference type="OrthoDB" id="7022844at2"/>
<accession>A0A3E0WQD0</accession>
<dbReference type="RefSeq" id="WP_116304234.1">
    <property type="nucleotide sequence ID" value="NZ_NFZV01000047.1"/>
</dbReference>